<feature type="compositionally biased region" description="Polar residues" evidence="1">
    <location>
        <begin position="108"/>
        <end position="121"/>
    </location>
</feature>
<sequence>MGRGRRNQNQNQQNSNQNYQGQYQPNNNQWPQGNNNQGQYQPNNNQWPQGNNNQGQYQPNNNQRQQGNNQQGPYVSPNYKGRTPRNDYGNNGYVNNGNQTRGNQQGNASSNHRSNRGGQNNHDTESREYNFEQNRLVETWRKDQHEKKQNEQREAAALFFASQRALVESQSEPPAEVINAITLLRVLFKRRISDQHKEKAKYAVDLLQSYVNQQVKKDDESQQSVSILFSWLVCFGDSSLLSDPKVADKISTAIAYWEAKLGISLSQMEEEELSKPSKKETEPEKLLFETNVHVAELLTNFDRFLKESGLTFARVAGGKVYYTNACAATEQERKKEYRFITPADKPDAFFFEGNKDVFQEDGAAVLRASEHAFIFWLMEKEAAEKKARVKEENQRVLQSVARVHPEARKEFEMFEMGLEAQKARLLHQKMEAELAFEKTQKAAMEELEHSLERQRCAYFGLPSPDVVKPKSQFSVAAQKSATSGSSSDYIDRLFYGLKNPTKPVNPAIPVAVKKKPTGGEMGKKLKTTWPQLQHTPRGLYHVDLYRGQLPQDKGGEGHIERNPDDGTYYYLKLAPMPCKQGCTDCANLSGGLDLDGDCVL</sequence>
<gene>
    <name evidence="2" type="ORF">HDK90DRAFT_549054</name>
</gene>
<accession>A0ABR1YX15</accession>
<proteinExistence type="predicted"/>
<feature type="compositionally biased region" description="Low complexity" evidence="1">
    <location>
        <begin position="86"/>
        <end position="107"/>
    </location>
</feature>
<evidence type="ECO:0000313" key="3">
    <source>
        <dbReference type="Proteomes" id="UP001492380"/>
    </source>
</evidence>
<dbReference type="Proteomes" id="UP001492380">
    <property type="component" value="Unassembled WGS sequence"/>
</dbReference>
<comment type="caution">
    <text evidence="2">The sequence shown here is derived from an EMBL/GenBank/DDBJ whole genome shotgun (WGS) entry which is preliminary data.</text>
</comment>
<evidence type="ECO:0000256" key="1">
    <source>
        <dbReference type="SAM" id="MobiDB-lite"/>
    </source>
</evidence>
<name>A0ABR1YX15_9PEZI</name>
<protein>
    <submittedName>
        <fullName evidence="2">Uncharacterized protein</fullName>
    </submittedName>
</protein>
<organism evidence="2 3">
    <name type="scientific">Phyllosticta capitalensis</name>
    <dbReference type="NCBI Taxonomy" id="121624"/>
    <lineage>
        <taxon>Eukaryota</taxon>
        <taxon>Fungi</taxon>
        <taxon>Dikarya</taxon>
        <taxon>Ascomycota</taxon>
        <taxon>Pezizomycotina</taxon>
        <taxon>Dothideomycetes</taxon>
        <taxon>Dothideomycetes incertae sedis</taxon>
        <taxon>Botryosphaeriales</taxon>
        <taxon>Phyllostictaceae</taxon>
        <taxon>Phyllosticta</taxon>
    </lineage>
</organism>
<evidence type="ECO:0000313" key="2">
    <source>
        <dbReference type="EMBL" id="KAK8240676.1"/>
    </source>
</evidence>
<feature type="compositionally biased region" description="Low complexity" evidence="1">
    <location>
        <begin position="7"/>
        <end position="73"/>
    </location>
</feature>
<feature type="region of interest" description="Disordered" evidence="1">
    <location>
        <begin position="1"/>
        <end position="129"/>
    </location>
</feature>
<dbReference type="EMBL" id="JBBWRZ010000003">
    <property type="protein sequence ID" value="KAK8240676.1"/>
    <property type="molecule type" value="Genomic_DNA"/>
</dbReference>
<keyword evidence="3" id="KW-1185">Reference proteome</keyword>
<reference evidence="2 3" key="1">
    <citation type="submission" date="2024-04" db="EMBL/GenBank/DDBJ databases">
        <title>Phyllosticta paracitricarpa is synonymous to the EU quarantine fungus P. citricarpa based on phylogenomic analyses.</title>
        <authorList>
            <consortium name="Lawrence Berkeley National Laboratory"/>
            <person name="Van Ingen-Buijs V.A."/>
            <person name="Van Westerhoven A.C."/>
            <person name="Haridas S."/>
            <person name="Skiadas P."/>
            <person name="Martin F."/>
            <person name="Groenewald J.Z."/>
            <person name="Crous P.W."/>
            <person name="Seidl M.F."/>
        </authorList>
    </citation>
    <scope>NUCLEOTIDE SEQUENCE [LARGE SCALE GENOMIC DNA]</scope>
    <source>
        <strain evidence="2 3">CBS 123374</strain>
    </source>
</reference>